<evidence type="ECO:0000313" key="4">
    <source>
        <dbReference type="Proteomes" id="UP000215788"/>
    </source>
</evidence>
<accession>A0A266NFR3</accession>
<proteinExistence type="inferred from homology"/>
<dbReference type="GO" id="GO:0046872">
    <property type="term" value="F:metal ion binding"/>
    <property type="evidence" value="ECO:0007669"/>
    <property type="project" value="InterPro"/>
</dbReference>
<dbReference type="RefSeq" id="WP_094991663.1">
    <property type="nucleotide sequence ID" value="NZ_NQKI01000001.1"/>
</dbReference>
<evidence type="ECO:0000313" key="3">
    <source>
        <dbReference type="EMBL" id="OZY61319.1"/>
    </source>
</evidence>
<comment type="similarity">
    <text evidence="1">Belongs to the peptidase M16 family.</text>
</comment>
<dbReference type="AlphaFoldDB" id="A0A266NFR3"/>
<comment type="caution">
    <text evidence="3">The sequence shown here is derived from an EMBL/GenBank/DDBJ whole genome shotgun (WGS) entry which is preliminary data.</text>
</comment>
<feature type="domain" description="Peptidase M16 C-terminal" evidence="2">
    <location>
        <begin position="164"/>
        <end position="335"/>
    </location>
</feature>
<evidence type="ECO:0000256" key="1">
    <source>
        <dbReference type="ARBA" id="ARBA00007261"/>
    </source>
</evidence>
<dbReference type="OrthoDB" id="9811314at2"/>
<name>A0A266NFR3_9PSED</name>
<evidence type="ECO:0000259" key="2">
    <source>
        <dbReference type="Pfam" id="PF05193"/>
    </source>
</evidence>
<dbReference type="Pfam" id="PF05193">
    <property type="entry name" value="Peptidase_M16_C"/>
    <property type="match status" value="1"/>
</dbReference>
<dbReference type="InterPro" id="IPR050361">
    <property type="entry name" value="MPP/UQCRC_Complex"/>
</dbReference>
<organism evidence="3 4">
    <name type="scientific">Pseudomonas lundensis</name>
    <dbReference type="NCBI Taxonomy" id="86185"/>
    <lineage>
        <taxon>Bacteria</taxon>
        <taxon>Pseudomonadati</taxon>
        <taxon>Pseudomonadota</taxon>
        <taxon>Gammaproteobacteria</taxon>
        <taxon>Pseudomonadales</taxon>
        <taxon>Pseudomonadaceae</taxon>
        <taxon>Pseudomonas</taxon>
    </lineage>
</organism>
<dbReference type="SUPFAM" id="SSF63411">
    <property type="entry name" value="LuxS/MPP-like metallohydrolase"/>
    <property type="match status" value="2"/>
</dbReference>
<dbReference type="Gene3D" id="3.30.830.10">
    <property type="entry name" value="Metalloenzyme, LuxS/M16 peptidase-like"/>
    <property type="match status" value="2"/>
</dbReference>
<dbReference type="Proteomes" id="UP000215788">
    <property type="component" value="Unassembled WGS sequence"/>
</dbReference>
<dbReference type="PANTHER" id="PTHR11851">
    <property type="entry name" value="METALLOPROTEASE"/>
    <property type="match status" value="1"/>
</dbReference>
<protein>
    <recommendedName>
        <fullName evidence="2">Peptidase M16 C-terminal domain-containing protein</fullName>
    </recommendedName>
</protein>
<sequence>MTSTPSKPTYTYTLDNGLHVVVRQDQRTPSICASLFHKVGTDHERPDQRGLAYLAGGATFKDKALEKQIGAVANGWLDYHLSTYSLEAPRAELQPVLELLAGRMSTPVLTQERLNKGILRTRELELSEPYFTSDHWISPEFEQLIFPSAGKVYKFGNIDHLERMTVADVLRWHEEGYAPNNSILVVVGDITLEEIQPLVQRMFGSVPRFNGFTPIEQPASQPLGDERRLTQYLDTPRPRLQLAFNTPGLATVEDTRDMRALQVISALLTKGPQAWLPNRLSGGADTLSSVISRFPGYRLNDDLLLISVTLGEHTSASIEHVELEVKQLLETLKNHALDTDMLCYGRHQALTYLNDLDTLEMQASVIGNLLAIGQPWTLIDHEAQQIHSITADDIQRVANAYFTPQRLSVAHILPRTS</sequence>
<gene>
    <name evidence="3" type="ORF">CJF39_00505</name>
</gene>
<dbReference type="InterPro" id="IPR011249">
    <property type="entry name" value="Metalloenz_LuxS/M16"/>
</dbReference>
<dbReference type="PANTHER" id="PTHR11851:SF49">
    <property type="entry name" value="MITOCHONDRIAL-PROCESSING PEPTIDASE SUBUNIT ALPHA"/>
    <property type="match status" value="1"/>
</dbReference>
<reference evidence="3 4" key="1">
    <citation type="submission" date="2017-08" db="EMBL/GenBank/DDBJ databases">
        <title>Genomic and metabolic characterisation of spoilage-associated Pseudomonas species.</title>
        <authorList>
            <person name="Stanborough T."/>
            <person name="Fegan N."/>
            <person name="Powell S.M."/>
            <person name="Singh T."/>
            <person name="Tamplin M.L."/>
            <person name="Chandry P.S."/>
        </authorList>
    </citation>
    <scope>NUCLEOTIDE SEQUENCE [LARGE SCALE GENOMIC DNA]</scope>
    <source>
        <strain evidence="3 4">L1802</strain>
    </source>
</reference>
<dbReference type="EMBL" id="NQKI01000001">
    <property type="protein sequence ID" value="OZY61319.1"/>
    <property type="molecule type" value="Genomic_DNA"/>
</dbReference>
<dbReference type="InterPro" id="IPR007863">
    <property type="entry name" value="Peptidase_M16_C"/>
</dbReference>